<dbReference type="NCBIfam" id="TIGR01177">
    <property type="entry name" value="TIGR01177 family methyltransferase"/>
    <property type="match status" value="1"/>
</dbReference>
<reference evidence="17 18" key="1">
    <citation type="submission" date="2018-07" db="EMBL/GenBank/DDBJ databases">
        <title>Genomic Encyclopedia of Type Strains, Phase IV (KMG-IV): sequencing the most valuable type-strain genomes for metagenomic binning, comparative biology and taxonomic classification.</title>
        <authorList>
            <person name="Goeker M."/>
        </authorList>
    </citation>
    <scope>NUCLEOTIDE SEQUENCE [LARGE SCALE GENOMIC DNA]</scope>
    <source>
        <strain evidence="17 18">DSM 7466</strain>
    </source>
</reference>
<evidence type="ECO:0000313" key="18">
    <source>
        <dbReference type="Proteomes" id="UP000256864"/>
    </source>
</evidence>
<keyword evidence="5 17" id="KW-0489">Methyltransferase</keyword>
<evidence type="ECO:0000256" key="8">
    <source>
        <dbReference type="ARBA" id="ARBA00022694"/>
    </source>
</evidence>
<organism evidence="17 18">
    <name type="scientific">Methanothermobacter defluvii</name>
    <dbReference type="NCBI Taxonomy" id="49339"/>
    <lineage>
        <taxon>Archaea</taxon>
        <taxon>Methanobacteriati</taxon>
        <taxon>Methanobacteriota</taxon>
        <taxon>Methanomada group</taxon>
        <taxon>Methanobacteria</taxon>
        <taxon>Methanobacteriales</taxon>
        <taxon>Methanobacteriaceae</taxon>
        <taxon>Methanothermobacter</taxon>
    </lineage>
</organism>
<evidence type="ECO:0000256" key="3">
    <source>
        <dbReference type="ARBA" id="ARBA00022490"/>
    </source>
</evidence>
<evidence type="ECO:0000256" key="9">
    <source>
        <dbReference type="ARBA" id="ARBA00022884"/>
    </source>
</evidence>
<evidence type="ECO:0000256" key="13">
    <source>
        <dbReference type="ARBA" id="ARBA00066936"/>
    </source>
</evidence>
<dbReference type="GO" id="GO:0160102">
    <property type="term" value="F:tRNA (guanine(10)-N2)-methyltransferase activity"/>
    <property type="evidence" value="ECO:0007669"/>
    <property type="project" value="InterPro"/>
</dbReference>
<dbReference type="InterPro" id="IPR029063">
    <property type="entry name" value="SAM-dependent_MTases_sf"/>
</dbReference>
<dbReference type="PRINTS" id="PR00507">
    <property type="entry name" value="N12N6MTFRASE"/>
</dbReference>
<evidence type="ECO:0000256" key="15">
    <source>
        <dbReference type="PROSITE-ProRule" id="PRU00529"/>
    </source>
</evidence>
<keyword evidence="6 17" id="KW-0808">Transferase</keyword>
<dbReference type="FunFam" id="3.40.50.150:FF:000251">
    <property type="entry name" value="Putative RNA methylase"/>
    <property type="match status" value="1"/>
</dbReference>
<dbReference type="GO" id="GO:0005737">
    <property type="term" value="C:cytoplasm"/>
    <property type="evidence" value="ECO:0007669"/>
    <property type="project" value="UniProtKB-SubCell"/>
</dbReference>
<keyword evidence="8" id="KW-0819">tRNA processing</keyword>
<sequence>MEMMVLLSQEHPELPSAELRSVLRSEGIDFNVIESGSGYEVIDAPRSTWKILKKRLAYAHEISEVIGYAAADDLDDAAAEIDWSKYVRESFAVRIKKLCGDVDSRTLERTIGAIIKEDTGLKVDLEKPWTLIRPVLIDDRFILTRRLAVISKEHFNQARPHKRPFFYPGSMSPKLARCMVNLSGVKAGDRLLDPFCGTGGIPIEAGLMGVRVVGADIDWRMVEGTRENLQHYGITDFEVIRSDARDLRLDEKVDAIVTDPPYGISASTAGEKSEKLYREFLDSAHSNLAEEGMICMAAPHYLDLESLIDERFSIRERYSMRMHRSLTRVIRVIERV</sequence>
<dbReference type="Proteomes" id="UP000256864">
    <property type="component" value="Unassembled WGS sequence"/>
</dbReference>
<dbReference type="InterPro" id="IPR053943">
    <property type="entry name" value="RlmKL-like_Mtase_CS"/>
</dbReference>
<evidence type="ECO:0000256" key="10">
    <source>
        <dbReference type="ARBA" id="ARBA00051883"/>
    </source>
</evidence>
<comment type="subcellular location">
    <subcellularLocation>
        <location evidence="1">Cytoplasm</location>
    </subcellularLocation>
</comment>
<dbReference type="PROSITE" id="PS00092">
    <property type="entry name" value="N6_MTASE"/>
    <property type="match status" value="1"/>
</dbReference>
<dbReference type="PANTHER" id="PTHR14911">
    <property type="entry name" value="THUMP DOMAIN-CONTAINING"/>
    <property type="match status" value="1"/>
</dbReference>
<dbReference type="CDD" id="cd11715">
    <property type="entry name" value="THUMP_AdoMetMT"/>
    <property type="match status" value="1"/>
</dbReference>
<dbReference type="Pfam" id="PF02926">
    <property type="entry name" value="THUMP"/>
    <property type="match status" value="1"/>
</dbReference>
<dbReference type="InterPro" id="IPR004114">
    <property type="entry name" value="THUMP_dom"/>
</dbReference>
<dbReference type="SUPFAM" id="SSF53335">
    <property type="entry name" value="S-adenosyl-L-methionine-dependent methyltransferases"/>
    <property type="match status" value="1"/>
</dbReference>
<evidence type="ECO:0000256" key="12">
    <source>
        <dbReference type="ARBA" id="ARBA00061338"/>
    </source>
</evidence>
<gene>
    <name evidence="17" type="ORF">C7452_0656</name>
</gene>
<dbReference type="PROSITE" id="PS51165">
    <property type="entry name" value="THUMP"/>
    <property type="match status" value="1"/>
</dbReference>
<dbReference type="Gene3D" id="3.40.50.150">
    <property type="entry name" value="Vaccinia Virus protein VP39"/>
    <property type="match status" value="1"/>
</dbReference>
<dbReference type="SUPFAM" id="SSF143437">
    <property type="entry name" value="THUMP domain-like"/>
    <property type="match status" value="1"/>
</dbReference>
<comment type="catalytic activity">
    <reaction evidence="10">
        <text>guanosine(10) in tRNA + 2 S-adenosyl-L-methionine = N(2)-dimethylguanosine(10) in tRNA + 2 S-adenosyl-L-homocysteine + 2 H(+)</text>
        <dbReference type="Rhea" id="RHEA:43124"/>
        <dbReference type="Rhea" id="RHEA-COMP:10355"/>
        <dbReference type="Rhea" id="RHEA-COMP:10358"/>
        <dbReference type="ChEBI" id="CHEBI:15378"/>
        <dbReference type="ChEBI" id="CHEBI:57856"/>
        <dbReference type="ChEBI" id="CHEBI:59789"/>
        <dbReference type="ChEBI" id="CHEBI:74269"/>
        <dbReference type="ChEBI" id="CHEBI:74513"/>
        <dbReference type="EC" id="2.1.1.213"/>
    </reaction>
</comment>
<comment type="subunit">
    <text evidence="2">Monomer.</text>
</comment>
<dbReference type="CDD" id="cd02440">
    <property type="entry name" value="AdoMet_MTases"/>
    <property type="match status" value="1"/>
</dbReference>
<dbReference type="PIRSF" id="PIRSF017259">
    <property type="entry name" value="tRNA_mtfrase_TRM11"/>
    <property type="match status" value="1"/>
</dbReference>
<evidence type="ECO:0000256" key="14">
    <source>
        <dbReference type="ARBA" id="ARBA00082665"/>
    </source>
</evidence>
<keyword evidence="3" id="KW-0963">Cytoplasm</keyword>
<proteinExistence type="inferred from homology"/>
<evidence type="ECO:0000256" key="11">
    <source>
        <dbReference type="ARBA" id="ARBA00054380"/>
    </source>
</evidence>
<dbReference type="InterPro" id="IPR002052">
    <property type="entry name" value="DNA_methylase_N6_adenine_CS"/>
</dbReference>
<keyword evidence="7" id="KW-0949">S-adenosyl-L-methionine</keyword>
<dbReference type="GO" id="GO:0030488">
    <property type="term" value="P:tRNA methylation"/>
    <property type="evidence" value="ECO:0007669"/>
    <property type="project" value="InterPro"/>
</dbReference>
<evidence type="ECO:0000256" key="7">
    <source>
        <dbReference type="ARBA" id="ARBA00022691"/>
    </source>
</evidence>
<dbReference type="InterPro" id="IPR000241">
    <property type="entry name" value="RlmKL-like_Mtase"/>
</dbReference>
<evidence type="ECO:0000256" key="2">
    <source>
        <dbReference type="ARBA" id="ARBA00011245"/>
    </source>
</evidence>
<comment type="function">
    <text evidence="11">Catalyzes the adenosylmethionine-dependent methylation of the exocyclic amino group (N(2)) of guanosine at position 10 of various tRNAs. Acts via a two-step process that leads to the formation of either N(2)-monomethyl (m(2)G) or N(2)-dimethylguanosine (m(2)(2)G).</text>
</comment>
<dbReference type="PANTHER" id="PTHR14911:SF21">
    <property type="entry name" value="N2-METHYLGUANOSINE TRNA METHYLTRANSFERASE"/>
    <property type="match status" value="1"/>
</dbReference>
<evidence type="ECO:0000256" key="1">
    <source>
        <dbReference type="ARBA" id="ARBA00004496"/>
    </source>
</evidence>
<comment type="caution">
    <text evidence="17">The sequence shown here is derived from an EMBL/GenBank/DDBJ whole genome shotgun (WGS) entry which is preliminary data.</text>
</comment>
<keyword evidence="9 15" id="KW-0694">RNA-binding</keyword>
<evidence type="ECO:0000313" key="17">
    <source>
        <dbReference type="EMBL" id="REE28636.1"/>
    </source>
</evidence>
<evidence type="ECO:0000256" key="5">
    <source>
        <dbReference type="ARBA" id="ARBA00022603"/>
    </source>
</evidence>
<name>A0A371NFF5_9EURY</name>
<dbReference type="Pfam" id="PF01170">
    <property type="entry name" value="UPF0020"/>
    <property type="match status" value="1"/>
</dbReference>
<dbReference type="SMART" id="SM00981">
    <property type="entry name" value="THUMP"/>
    <property type="match status" value="1"/>
</dbReference>
<dbReference type="PROSITE" id="PS01261">
    <property type="entry name" value="UPF0020"/>
    <property type="match status" value="1"/>
</dbReference>
<evidence type="ECO:0000256" key="4">
    <source>
        <dbReference type="ARBA" id="ARBA00022555"/>
    </source>
</evidence>
<comment type="similarity">
    <text evidence="12">Belongs to the methyltransferase superfamily. Trm-G10 family.</text>
</comment>
<dbReference type="EC" id="2.1.1.213" evidence="13"/>
<evidence type="ECO:0000259" key="16">
    <source>
        <dbReference type="PROSITE" id="PS51165"/>
    </source>
</evidence>
<keyword evidence="18" id="KW-1185">Reference proteome</keyword>
<feature type="domain" description="THUMP" evidence="16">
    <location>
        <begin position="50"/>
        <end position="147"/>
    </location>
</feature>
<dbReference type="AlphaFoldDB" id="A0A371NFF5"/>
<dbReference type="GO" id="GO:0160101">
    <property type="term" value="F:tRNA (guanine(10)-N2)-dimethyltransferase activity"/>
    <property type="evidence" value="ECO:0007669"/>
    <property type="project" value="UniProtKB-EC"/>
</dbReference>
<keyword evidence="4" id="KW-0820">tRNA-binding</keyword>
<accession>A0A371NFF5</accession>
<dbReference type="Gene3D" id="3.30.2130.30">
    <property type="match status" value="1"/>
</dbReference>
<dbReference type="GO" id="GO:0000049">
    <property type="term" value="F:tRNA binding"/>
    <property type="evidence" value="ECO:0007669"/>
    <property type="project" value="UniProtKB-KW"/>
</dbReference>
<dbReference type="EMBL" id="QREL01000001">
    <property type="protein sequence ID" value="REE28636.1"/>
    <property type="molecule type" value="Genomic_DNA"/>
</dbReference>
<protein>
    <recommendedName>
        <fullName evidence="13">tRNA (guanine(10)-N(2))-dimethyltransferase</fullName>
        <ecNumber evidence="13">2.1.1.213</ecNumber>
    </recommendedName>
    <alternativeName>
        <fullName evidence="14">tRNA:G10 dimethyltransferase</fullName>
    </alternativeName>
</protein>
<dbReference type="InterPro" id="IPR005885">
    <property type="entry name" value="TrmG10"/>
</dbReference>
<evidence type="ECO:0000256" key="6">
    <source>
        <dbReference type="ARBA" id="ARBA00022679"/>
    </source>
</evidence>